<evidence type="ECO:0000313" key="3">
    <source>
        <dbReference type="Proteomes" id="UP001521184"/>
    </source>
</evidence>
<dbReference type="Proteomes" id="UP001521184">
    <property type="component" value="Unassembled WGS sequence"/>
</dbReference>
<dbReference type="PANTHER" id="PTHR47260:SF6">
    <property type="entry name" value="THIOESTERASE DOMAIN-CONTAINING PROTEIN"/>
    <property type="match status" value="1"/>
</dbReference>
<organism evidence="2 3">
    <name type="scientific">Diplodia intermedia</name>
    <dbReference type="NCBI Taxonomy" id="856260"/>
    <lineage>
        <taxon>Eukaryota</taxon>
        <taxon>Fungi</taxon>
        <taxon>Dikarya</taxon>
        <taxon>Ascomycota</taxon>
        <taxon>Pezizomycotina</taxon>
        <taxon>Dothideomycetes</taxon>
        <taxon>Dothideomycetes incertae sedis</taxon>
        <taxon>Botryosphaeriales</taxon>
        <taxon>Botryosphaeriaceae</taxon>
        <taxon>Diplodia</taxon>
    </lineage>
</organism>
<dbReference type="InterPro" id="IPR029069">
    <property type="entry name" value="HotDog_dom_sf"/>
</dbReference>
<dbReference type="SUPFAM" id="SSF54637">
    <property type="entry name" value="Thioesterase/thiol ester dehydrase-isomerase"/>
    <property type="match status" value="1"/>
</dbReference>
<accession>A0ABR3TRR0</accession>
<dbReference type="EMBL" id="JAKEKT020000030">
    <property type="protein sequence ID" value="KAL1642948.1"/>
    <property type="molecule type" value="Genomic_DNA"/>
</dbReference>
<comment type="caution">
    <text evidence="2">The sequence shown here is derived from an EMBL/GenBank/DDBJ whole genome shotgun (WGS) entry which is preliminary data.</text>
</comment>
<name>A0ABR3TRR0_9PEZI</name>
<dbReference type="InterPro" id="IPR052061">
    <property type="entry name" value="PTE-AB_protein"/>
</dbReference>
<dbReference type="PANTHER" id="PTHR47260">
    <property type="entry name" value="UPF0644 PROTEIN PB2B4.06"/>
    <property type="match status" value="1"/>
</dbReference>
<dbReference type="InterPro" id="IPR006683">
    <property type="entry name" value="Thioestr_dom"/>
</dbReference>
<sequence>MPLPATAPGNADRLKDTAWAAALLADENFVFAPTNTRTPKASGEDSFVAETLSTERTIRNWVTQHSLPRDNSWPAITEVRSFLDLGDGLNGYPATMHGGMIATLLDELTGLLLNVNNDHQNRISSTGKPLSAMTAYLNVSYKKPLPLPGVILGTAKFTSVDGRKFYMLGTLEDGTGQVYAIGEALYIEIRPKI</sequence>
<evidence type="ECO:0000259" key="1">
    <source>
        <dbReference type="Pfam" id="PF03061"/>
    </source>
</evidence>
<gene>
    <name evidence="2" type="ORF">SLS58_005190</name>
</gene>
<dbReference type="Gene3D" id="3.10.129.10">
    <property type="entry name" value="Hotdog Thioesterase"/>
    <property type="match status" value="1"/>
</dbReference>
<dbReference type="Pfam" id="PF03061">
    <property type="entry name" value="4HBT"/>
    <property type="match status" value="1"/>
</dbReference>
<protein>
    <recommendedName>
        <fullName evidence="1">Thioesterase domain-containing protein</fullName>
    </recommendedName>
</protein>
<proteinExistence type="predicted"/>
<feature type="domain" description="Thioesterase" evidence="1">
    <location>
        <begin position="95"/>
        <end position="178"/>
    </location>
</feature>
<keyword evidence="3" id="KW-1185">Reference proteome</keyword>
<evidence type="ECO:0000313" key="2">
    <source>
        <dbReference type="EMBL" id="KAL1642948.1"/>
    </source>
</evidence>
<reference evidence="2 3" key="1">
    <citation type="journal article" date="2023" name="Plant Dis.">
        <title>First Report of Diplodia intermedia Causing Canker and Dieback Diseases on Apple Trees in Canada.</title>
        <authorList>
            <person name="Ellouze W."/>
            <person name="Ilyukhin E."/>
            <person name="Sulman M."/>
            <person name="Ali S."/>
        </authorList>
    </citation>
    <scope>NUCLEOTIDE SEQUENCE [LARGE SCALE GENOMIC DNA]</scope>
    <source>
        <strain evidence="2 3">M45-28</strain>
    </source>
</reference>